<dbReference type="InterPro" id="IPR050130">
    <property type="entry name" value="ClpA_ClpB"/>
</dbReference>
<dbReference type="Gene3D" id="3.40.50.300">
    <property type="entry name" value="P-loop containing nucleotide triphosphate hydrolases"/>
    <property type="match status" value="1"/>
</dbReference>
<feature type="domain" description="Clp ATPase C-terminal" evidence="3">
    <location>
        <begin position="62"/>
        <end position="153"/>
    </location>
</feature>
<keyword evidence="2" id="KW-0067">ATP-binding</keyword>
<dbReference type="EMBL" id="AYTF01000002">
    <property type="protein sequence ID" value="ESV61684.1"/>
    <property type="molecule type" value="Genomic_DNA"/>
</dbReference>
<organism evidence="4 5">
    <name type="scientific">Mycobacteroides abscessus MAB_091912_2446</name>
    <dbReference type="NCBI Taxonomy" id="1335414"/>
    <lineage>
        <taxon>Bacteria</taxon>
        <taxon>Bacillati</taxon>
        <taxon>Actinomycetota</taxon>
        <taxon>Actinomycetes</taxon>
        <taxon>Mycobacteriales</taxon>
        <taxon>Mycobacteriaceae</taxon>
        <taxon>Mycobacteroides</taxon>
        <taxon>Mycobacteroides abscessus</taxon>
    </lineage>
</organism>
<dbReference type="SMART" id="SM01086">
    <property type="entry name" value="ClpB_D2-small"/>
    <property type="match status" value="1"/>
</dbReference>
<dbReference type="PANTHER" id="PTHR11638">
    <property type="entry name" value="ATP-DEPENDENT CLP PROTEASE"/>
    <property type="match status" value="1"/>
</dbReference>
<evidence type="ECO:0000259" key="3">
    <source>
        <dbReference type="SMART" id="SM01086"/>
    </source>
</evidence>
<dbReference type="FunFam" id="1.10.8.60:FF:000017">
    <property type="entry name" value="ATP-dependent chaperone ClpB"/>
    <property type="match status" value="1"/>
</dbReference>
<dbReference type="GO" id="GO:0005524">
    <property type="term" value="F:ATP binding"/>
    <property type="evidence" value="ECO:0007669"/>
    <property type="project" value="UniProtKB-KW"/>
</dbReference>
<dbReference type="Pfam" id="PF07724">
    <property type="entry name" value="AAA_2"/>
    <property type="match status" value="1"/>
</dbReference>
<dbReference type="Proteomes" id="UP000018502">
    <property type="component" value="Unassembled WGS sequence"/>
</dbReference>
<evidence type="ECO:0000313" key="5">
    <source>
        <dbReference type="Proteomes" id="UP000018502"/>
    </source>
</evidence>
<dbReference type="Gene3D" id="1.10.8.60">
    <property type="match status" value="1"/>
</dbReference>
<reference evidence="4 5" key="1">
    <citation type="journal article" date="2014" name="Emerg. Infect. Dis.">
        <title>High-level Relatedness among Mycobacterium abscessus subsp. massiliense Strains from Widely Separated Outbreaks.</title>
        <authorList>
            <person name="Tettelin H."/>
            <person name="Davidson R.M."/>
            <person name="Agrawal S."/>
            <person name="Aitken M.L."/>
            <person name="Shallom S."/>
            <person name="Hasan N.A."/>
            <person name="Strong M."/>
            <person name="Nogueira de Moura V.C."/>
            <person name="De Groote M.A."/>
            <person name="Duarte R.S."/>
            <person name="Hine E."/>
            <person name="Parankush S."/>
            <person name="Su Q."/>
            <person name="Daugherty S.C."/>
            <person name="Fraser C.M."/>
            <person name="Brown-Elliott B.A."/>
            <person name="Wallace R.J.Jr."/>
            <person name="Holland S.M."/>
            <person name="Sampaio E.P."/>
            <person name="Olivier K.N."/>
            <person name="Jackson M."/>
            <person name="Zelazny A.M."/>
        </authorList>
    </citation>
    <scope>NUCLEOTIDE SEQUENCE [LARGE SCALE GENOMIC DNA]</scope>
    <source>
        <strain evidence="4 5">MAB_091912_2446</strain>
    </source>
</reference>
<evidence type="ECO:0000256" key="1">
    <source>
        <dbReference type="ARBA" id="ARBA00022741"/>
    </source>
</evidence>
<comment type="caution">
    <text evidence="4">The sequence shown here is derived from an EMBL/GenBank/DDBJ whole genome shotgun (WGS) entry which is preliminary data.</text>
</comment>
<keyword evidence="1" id="KW-0547">Nucleotide-binding</keyword>
<dbReference type="SUPFAM" id="SSF52540">
    <property type="entry name" value="P-loop containing nucleoside triphosphate hydrolases"/>
    <property type="match status" value="1"/>
</dbReference>
<dbReference type="PANTHER" id="PTHR11638:SF18">
    <property type="entry name" value="HEAT SHOCK PROTEIN 104"/>
    <property type="match status" value="1"/>
</dbReference>
<dbReference type="GO" id="GO:0005737">
    <property type="term" value="C:cytoplasm"/>
    <property type="evidence" value="ECO:0007669"/>
    <property type="project" value="TreeGrafter"/>
</dbReference>
<proteinExistence type="predicted"/>
<dbReference type="InterPro" id="IPR019489">
    <property type="entry name" value="Clp_ATPase_C"/>
</dbReference>
<evidence type="ECO:0000256" key="2">
    <source>
        <dbReference type="ARBA" id="ARBA00022840"/>
    </source>
</evidence>
<gene>
    <name evidence="4" type="ORF">L833_4080</name>
</gene>
<dbReference type="Pfam" id="PF10431">
    <property type="entry name" value="ClpB_D2-small"/>
    <property type="match status" value="1"/>
</dbReference>
<name>A0A829M670_9MYCO</name>
<evidence type="ECO:0000313" key="4">
    <source>
        <dbReference type="EMBL" id="ESV61684.1"/>
    </source>
</evidence>
<dbReference type="AlphaFoldDB" id="A0A829M670"/>
<dbReference type="GO" id="GO:0016887">
    <property type="term" value="F:ATP hydrolysis activity"/>
    <property type="evidence" value="ECO:0007669"/>
    <property type="project" value="InterPro"/>
</dbReference>
<dbReference type="GO" id="GO:0034605">
    <property type="term" value="P:cellular response to heat"/>
    <property type="evidence" value="ECO:0007669"/>
    <property type="project" value="TreeGrafter"/>
</dbReference>
<accession>A0A829M670</accession>
<dbReference type="InterPro" id="IPR003959">
    <property type="entry name" value="ATPase_AAA_core"/>
</dbReference>
<dbReference type="InterPro" id="IPR027417">
    <property type="entry name" value="P-loop_NTPase"/>
</dbReference>
<protein>
    <submittedName>
        <fullName evidence="4">AAA domain family protein</fullName>
    </submittedName>
</protein>
<sequence length="184" mass="20263">MLIFTSNLGTSDISKAVGLGFSEGAAGSNYERMKQKVHDELKKHFRPEFLNRIDDIIVFEQLTQEQIIEMVDLMIGRVGKQLKTKDMAMELTDKAKSLLAKRGFDPVLGARPLRRTIQREIEDALSEKILFNEVGPGELVTVDVENWDGEGAGEDAKFTFVGRPKPALVAGEEPAADLAASASE</sequence>